<evidence type="ECO:0000313" key="2">
    <source>
        <dbReference type="Proteomes" id="UP000813444"/>
    </source>
</evidence>
<organism evidence="1 2">
    <name type="scientific">Stachybotrys elegans</name>
    <dbReference type="NCBI Taxonomy" id="80388"/>
    <lineage>
        <taxon>Eukaryota</taxon>
        <taxon>Fungi</taxon>
        <taxon>Dikarya</taxon>
        <taxon>Ascomycota</taxon>
        <taxon>Pezizomycotina</taxon>
        <taxon>Sordariomycetes</taxon>
        <taxon>Hypocreomycetidae</taxon>
        <taxon>Hypocreales</taxon>
        <taxon>Stachybotryaceae</taxon>
        <taxon>Stachybotrys</taxon>
    </lineage>
</organism>
<gene>
    <name evidence="1" type="ORF">B0I35DRAFT_202172</name>
</gene>
<keyword evidence="2" id="KW-1185">Reference proteome</keyword>
<reference evidence="1" key="1">
    <citation type="journal article" date="2021" name="Nat. Commun.">
        <title>Genetic determinants of endophytism in the Arabidopsis root mycobiome.</title>
        <authorList>
            <person name="Mesny F."/>
            <person name="Miyauchi S."/>
            <person name="Thiergart T."/>
            <person name="Pickel B."/>
            <person name="Atanasova L."/>
            <person name="Karlsson M."/>
            <person name="Huettel B."/>
            <person name="Barry K.W."/>
            <person name="Haridas S."/>
            <person name="Chen C."/>
            <person name="Bauer D."/>
            <person name="Andreopoulos W."/>
            <person name="Pangilinan J."/>
            <person name="LaButti K."/>
            <person name="Riley R."/>
            <person name="Lipzen A."/>
            <person name="Clum A."/>
            <person name="Drula E."/>
            <person name="Henrissat B."/>
            <person name="Kohler A."/>
            <person name="Grigoriev I.V."/>
            <person name="Martin F.M."/>
            <person name="Hacquard S."/>
        </authorList>
    </citation>
    <scope>NUCLEOTIDE SEQUENCE</scope>
    <source>
        <strain evidence="1">MPI-CAGE-CH-0235</strain>
    </source>
</reference>
<name>A0A8K0WRY4_9HYPO</name>
<dbReference type="Proteomes" id="UP000813444">
    <property type="component" value="Unassembled WGS sequence"/>
</dbReference>
<sequence length="201" mass="22207">MVCLGRSLAYIPEATTISWLQIRHTLGNLQPVRPACKVARDCGEKMESRGPRDHGSRTPVCSACSAVHRQTLGQRASLRKKRRGDDRLVVIGRSMHHPANIRPKLRPQLASSVRVVVDDVSPSISQCDQAGYHTHSFAATLLLSLAPISTDPLLSRLQQSACREPTIESPRSLGLRRHTYSTSVQCLSRAPVGPRRERHSP</sequence>
<protein>
    <submittedName>
        <fullName evidence="1">Uncharacterized protein</fullName>
    </submittedName>
</protein>
<comment type="caution">
    <text evidence="1">The sequence shown here is derived from an EMBL/GenBank/DDBJ whole genome shotgun (WGS) entry which is preliminary data.</text>
</comment>
<proteinExistence type="predicted"/>
<accession>A0A8K0WRY4</accession>
<evidence type="ECO:0000313" key="1">
    <source>
        <dbReference type="EMBL" id="KAH7320899.1"/>
    </source>
</evidence>
<dbReference type="EMBL" id="JAGPNK010000005">
    <property type="protein sequence ID" value="KAH7320899.1"/>
    <property type="molecule type" value="Genomic_DNA"/>
</dbReference>
<dbReference type="AlphaFoldDB" id="A0A8K0WRY4"/>